<dbReference type="EMBL" id="JBHUDB010000002">
    <property type="protein sequence ID" value="MFD1570276.1"/>
    <property type="molecule type" value="Genomic_DNA"/>
</dbReference>
<sequence>MTTHNSNDTDGHSTVLSQVGLPNSATLPEGSVGIFTFSREELNLPSSDRQYQLKGILTTEGWIPPAPRTIAHLLGQAGDSPQDMAALGEYTAGRGSRLVIEPQKLDEQLSEQGSVTIDDNAGSLFGSPFQDTAEYYLPDGLSREQTVVYLQNAVTAVREYAKSQITENPTSDELAKLLAEQYGVAHEVALEAVEQNDNSES</sequence>
<protein>
    <submittedName>
        <fullName evidence="2">Uncharacterized protein</fullName>
    </submittedName>
</protein>
<reference evidence="2 3" key="1">
    <citation type="journal article" date="2019" name="Int. J. Syst. Evol. Microbiol.">
        <title>The Global Catalogue of Microorganisms (GCM) 10K type strain sequencing project: providing services to taxonomists for standard genome sequencing and annotation.</title>
        <authorList>
            <consortium name="The Broad Institute Genomics Platform"/>
            <consortium name="The Broad Institute Genome Sequencing Center for Infectious Disease"/>
            <person name="Wu L."/>
            <person name="Ma J."/>
        </authorList>
    </citation>
    <scope>NUCLEOTIDE SEQUENCE [LARGE SCALE GENOMIC DNA]</scope>
    <source>
        <strain evidence="2 3">CGMCC 1.12689</strain>
    </source>
</reference>
<evidence type="ECO:0000313" key="3">
    <source>
        <dbReference type="Proteomes" id="UP001597185"/>
    </source>
</evidence>
<accession>A0ABD6BYU1</accession>
<dbReference type="Proteomes" id="UP001597185">
    <property type="component" value="Unassembled WGS sequence"/>
</dbReference>
<proteinExistence type="predicted"/>
<dbReference type="AlphaFoldDB" id="A0ABD6BYU1"/>
<evidence type="ECO:0000256" key="1">
    <source>
        <dbReference type="SAM" id="MobiDB-lite"/>
    </source>
</evidence>
<dbReference type="RefSeq" id="WP_256397242.1">
    <property type="nucleotide sequence ID" value="NZ_JANHDL010000004.1"/>
</dbReference>
<comment type="caution">
    <text evidence="2">The sequence shown here is derived from an EMBL/GenBank/DDBJ whole genome shotgun (WGS) entry which is preliminary data.</text>
</comment>
<feature type="region of interest" description="Disordered" evidence="1">
    <location>
        <begin position="1"/>
        <end position="23"/>
    </location>
</feature>
<gene>
    <name evidence="2" type="ORF">ACFR9T_06695</name>
</gene>
<organism evidence="2 3">
    <name type="scientific">Halorubrum laminariae</name>
    <dbReference type="NCBI Taxonomy" id="1433523"/>
    <lineage>
        <taxon>Archaea</taxon>
        <taxon>Methanobacteriati</taxon>
        <taxon>Methanobacteriota</taxon>
        <taxon>Stenosarchaea group</taxon>
        <taxon>Halobacteria</taxon>
        <taxon>Halobacteriales</taxon>
        <taxon>Haloferacaceae</taxon>
        <taxon>Halorubrum</taxon>
    </lineage>
</organism>
<name>A0ABD6BYU1_9EURY</name>
<keyword evidence="3" id="KW-1185">Reference proteome</keyword>
<evidence type="ECO:0000313" key="2">
    <source>
        <dbReference type="EMBL" id="MFD1570276.1"/>
    </source>
</evidence>